<feature type="transmembrane region" description="Helical" evidence="1">
    <location>
        <begin position="70"/>
        <end position="87"/>
    </location>
</feature>
<feature type="transmembrane region" description="Helical" evidence="1">
    <location>
        <begin position="94"/>
        <end position="114"/>
    </location>
</feature>
<organism evidence="2 3">
    <name type="scientific">Aphidius gifuensis</name>
    <name type="common">Parasitoid wasp</name>
    <dbReference type="NCBI Taxonomy" id="684658"/>
    <lineage>
        <taxon>Eukaryota</taxon>
        <taxon>Metazoa</taxon>
        <taxon>Ecdysozoa</taxon>
        <taxon>Arthropoda</taxon>
        <taxon>Hexapoda</taxon>
        <taxon>Insecta</taxon>
        <taxon>Pterygota</taxon>
        <taxon>Neoptera</taxon>
        <taxon>Endopterygota</taxon>
        <taxon>Hymenoptera</taxon>
        <taxon>Apocrita</taxon>
        <taxon>Ichneumonoidea</taxon>
        <taxon>Braconidae</taxon>
        <taxon>Aphidiinae</taxon>
        <taxon>Aphidius</taxon>
    </lineage>
</organism>
<proteinExistence type="predicted"/>
<reference evidence="2 3" key="1">
    <citation type="submission" date="2020-08" db="EMBL/GenBank/DDBJ databases">
        <title>Aphidius gifuensis genome sequencing and assembly.</title>
        <authorList>
            <person name="Du Z."/>
        </authorList>
    </citation>
    <scope>NUCLEOTIDE SEQUENCE [LARGE SCALE GENOMIC DNA]</scope>
    <source>
        <strain evidence="2">YNYX2018</strain>
        <tissue evidence="2">Adults</tissue>
    </source>
</reference>
<name>A0A835CQ23_APHGI</name>
<dbReference type="EMBL" id="JACMRX010000003">
    <property type="protein sequence ID" value="KAF7992444.1"/>
    <property type="molecule type" value="Genomic_DNA"/>
</dbReference>
<comment type="caution">
    <text evidence="2">The sequence shown here is derived from an EMBL/GenBank/DDBJ whole genome shotgun (WGS) entry which is preliminary data.</text>
</comment>
<gene>
    <name evidence="2" type="ORF">HCN44_001769</name>
</gene>
<sequence>MIFFLTPQIEPSIKTVDHNNLLNATEIQNEIKNRPELWFKFYLEPIECENGDCYTYVEIVHYDPHIIDRIFQISAMILSGCLFIGAYNMTSCCGAAVILIAIFSSIFYLTTPYYEPTISDVGWAAWYAAKDTVTSVVDKFLGSGHVKDPTLNCQEWKDDSGSSIYCFTHKKPHENDFMFSYAGCAACVFLLFGVLSNNKLLVLLGFLGKLAVDIAWPMMIINDKYDSSSFGIYFIQHLTSREAIPSLWFFHICVKSISCIVILSFISTMSSKNAPRRSPNYNYVP</sequence>
<evidence type="ECO:0000313" key="2">
    <source>
        <dbReference type="EMBL" id="KAF7992444.1"/>
    </source>
</evidence>
<accession>A0A835CQ23</accession>
<dbReference type="AlphaFoldDB" id="A0A835CQ23"/>
<feature type="transmembrane region" description="Helical" evidence="1">
    <location>
        <begin position="200"/>
        <end position="221"/>
    </location>
</feature>
<keyword evidence="3" id="KW-1185">Reference proteome</keyword>
<keyword evidence="1" id="KW-1133">Transmembrane helix</keyword>
<protein>
    <submittedName>
        <fullName evidence="2">Uncharacterized protein</fullName>
    </submittedName>
</protein>
<dbReference type="Proteomes" id="UP000639338">
    <property type="component" value="Unassembled WGS sequence"/>
</dbReference>
<keyword evidence="1" id="KW-0812">Transmembrane</keyword>
<feature type="transmembrane region" description="Helical" evidence="1">
    <location>
        <begin position="177"/>
        <end position="195"/>
    </location>
</feature>
<evidence type="ECO:0000256" key="1">
    <source>
        <dbReference type="SAM" id="Phobius"/>
    </source>
</evidence>
<evidence type="ECO:0000313" key="3">
    <source>
        <dbReference type="Proteomes" id="UP000639338"/>
    </source>
</evidence>
<keyword evidence="1" id="KW-0472">Membrane</keyword>
<feature type="transmembrane region" description="Helical" evidence="1">
    <location>
        <begin position="248"/>
        <end position="267"/>
    </location>
</feature>